<evidence type="ECO:0008006" key="3">
    <source>
        <dbReference type="Google" id="ProtNLM"/>
    </source>
</evidence>
<name>I3YAZ3_THIV6</name>
<dbReference type="eggNOG" id="ENOG50331QQ">
    <property type="taxonomic scope" value="Bacteria"/>
</dbReference>
<dbReference type="RefSeq" id="WP_014778609.1">
    <property type="nucleotide sequence ID" value="NC_018012.1"/>
</dbReference>
<dbReference type="Proteomes" id="UP000006062">
    <property type="component" value="Chromosome"/>
</dbReference>
<dbReference type="OrthoDB" id="5801901at2"/>
<dbReference type="EMBL" id="CP003154">
    <property type="protein sequence ID" value="AFL74161.1"/>
    <property type="molecule type" value="Genomic_DNA"/>
</dbReference>
<dbReference type="KEGG" id="tvi:Thivi_2211"/>
<keyword evidence="2" id="KW-1185">Reference proteome</keyword>
<dbReference type="AlphaFoldDB" id="I3YAZ3"/>
<dbReference type="HOGENOM" id="CLU_2343412_0_0_6"/>
<protein>
    <recommendedName>
        <fullName evidence="3">RRM domain-containing protein</fullName>
    </recommendedName>
</protein>
<dbReference type="GO" id="GO:0003676">
    <property type="term" value="F:nucleic acid binding"/>
    <property type="evidence" value="ECO:0007669"/>
    <property type="project" value="InterPro"/>
</dbReference>
<reference evidence="1 2" key="1">
    <citation type="submission" date="2012-06" db="EMBL/GenBank/DDBJ databases">
        <title>Complete sequence of Thiocystis violascens DSM 198.</title>
        <authorList>
            <consortium name="US DOE Joint Genome Institute"/>
            <person name="Lucas S."/>
            <person name="Han J."/>
            <person name="Lapidus A."/>
            <person name="Cheng J.-F."/>
            <person name="Goodwin L."/>
            <person name="Pitluck S."/>
            <person name="Peters L."/>
            <person name="Ovchinnikova G."/>
            <person name="Teshima H."/>
            <person name="Detter J.C."/>
            <person name="Han C."/>
            <person name="Tapia R."/>
            <person name="Land M."/>
            <person name="Hauser L."/>
            <person name="Kyrpides N."/>
            <person name="Ivanova N."/>
            <person name="Pagani I."/>
            <person name="Vogl K."/>
            <person name="Liu Z."/>
            <person name="Frigaard N.-U."/>
            <person name="Bryant D."/>
            <person name="Woyke T."/>
        </authorList>
    </citation>
    <scope>NUCLEOTIDE SEQUENCE [LARGE SCALE GENOMIC DNA]</scope>
    <source>
        <strain evidence="2">ATCC 17096 / DSM 198 / 6111</strain>
    </source>
</reference>
<sequence>MDIFIGNLPGTATLVELTDFLHGVDLRTHFQCHEGYDEHARNYHFVVARTATPEEGLALIERLNGRLFEGQRVEAREYLPRGPGQIWDAAERRVNRQFGQVGA</sequence>
<proteinExistence type="predicted"/>
<accession>I3YAZ3</accession>
<evidence type="ECO:0000313" key="2">
    <source>
        <dbReference type="Proteomes" id="UP000006062"/>
    </source>
</evidence>
<dbReference type="InterPro" id="IPR035979">
    <property type="entry name" value="RBD_domain_sf"/>
</dbReference>
<evidence type="ECO:0000313" key="1">
    <source>
        <dbReference type="EMBL" id="AFL74161.1"/>
    </source>
</evidence>
<dbReference type="STRING" id="765911.Thivi_2211"/>
<gene>
    <name evidence="1" type="ordered locus">Thivi_2211</name>
</gene>
<organism evidence="1 2">
    <name type="scientific">Thiocystis violascens (strain ATCC 17096 / DSM 198 / 6111)</name>
    <name type="common">Chromatium violascens</name>
    <dbReference type="NCBI Taxonomy" id="765911"/>
    <lineage>
        <taxon>Bacteria</taxon>
        <taxon>Pseudomonadati</taxon>
        <taxon>Pseudomonadota</taxon>
        <taxon>Gammaproteobacteria</taxon>
        <taxon>Chromatiales</taxon>
        <taxon>Chromatiaceae</taxon>
        <taxon>Thiocystis</taxon>
    </lineage>
</organism>
<dbReference type="SUPFAM" id="SSF54928">
    <property type="entry name" value="RNA-binding domain, RBD"/>
    <property type="match status" value="1"/>
</dbReference>